<dbReference type="RefSeq" id="WP_378262865.1">
    <property type="nucleotide sequence ID" value="NZ_JBHUKR010000005.1"/>
</dbReference>
<dbReference type="Gene3D" id="3.20.20.140">
    <property type="entry name" value="Metal-dependent hydrolases"/>
    <property type="match status" value="1"/>
</dbReference>
<keyword evidence="1 5" id="KW-0479">Metal-binding</keyword>
<feature type="domain" description="Adenosine deaminase" evidence="7">
    <location>
        <begin position="10"/>
        <end position="323"/>
    </location>
</feature>
<comment type="catalytic activity">
    <reaction evidence="5">
        <text>adenine + H2O + H(+) = hypoxanthine + NH4(+)</text>
        <dbReference type="Rhea" id="RHEA:23688"/>
        <dbReference type="ChEBI" id="CHEBI:15377"/>
        <dbReference type="ChEBI" id="CHEBI:15378"/>
        <dbReference type="ChEBI" id="CHEBI:16708"/>
        <dbReference type="ChEBI" id="CHEBI:17368"/>
        <dbReference type="ChEBI" id="CHEBI:28938"/>
        <dbReference type="EC" id="3.5.4.2"/>
    </reaction>
</comment>
<accession>A0ABW5FMJ3</accession>
<reference evidence="9" key="1">
    <citation type="journal article" date="2019" name="Int. J. Syst. Evol. Microbiol.">
        <title>The Global Catalogue of Microorganisms (GCM) 10K type strain sequencing project: providing services to taxonomists for standard genome sequencing and annotation.</title>
        <authorList>
            <consortium name="The Broad Institute Genomics Platform"/>
            <consortium name="The Broad Institute Genome Sequencing Center for Infectious Disease"/>
            <person name="Wu L."/>
            <person name="Ma J."/>
        </authorList>
    </citation>
    <scope>NUCLEOTIDE SEQUENCE [LARGE SCALE GENOMIC DNA]</scope>
    <source>
        <strain evidence="9">CGMCC 4.7645</strain>
    </source>
</reference>
<dbReference type="InterPro" id="IPR001365">
    <property type="entry name" value="A_deaminase_dom"/>
</dbReference>
<evidence type="ECO:0000256" key="2">
    <source>
        <dbReference type="ARBA" id="ARBA00022801"/>
    </source>
</evidence>
<comment type="caution">
    <text evidence="8">The sequence shown here is derived from an EMBL/GenBank/DDBJ whole genome shotgun (WGS) entry which is preliminary data.</text>
</comment>
<dbReference type="InterPro" id="IPR028892">
    <property type="entry name" value="ADE"/>
</dbReference>
<keyword evidence="9" id="KW-1185">Reference proteome</keyword>
<evidence type="ECO:0000256" key="3">
    <source>
        <dbReference type="ARBA" id="ARBA00022833"/>
    </source>
</evidence>
<feature type="active site" description="Proton donor" evidence="5">
    <location>
        <position position="198"/>
    </location>
</feature>
<evidence type="ECO:0000256" key="5">
    <source>
        <dbReference type="HAMAP-Rule" id="MF_01962"/>
    </source>
</evidence>
<evidence type="ECO:0000256" key="4">
    <source>
        <dbReference type="ARBA" id="ARBA00023080"/>
    </source>
</evidence>
<keyword evidence="2 5" id="KW-0378">Hydrolase</keyword>
<comment type="function">
    <text evidence="5">Catalyzes the hydrolytic deamination of adenine to hypoxanthine. Plays an important role in the purine salvage pathway and in nitrogen catabolism.</text>
</comment>
<dbReference type="PANTHER" id="PTHR43114">
    <property type="entry name" value="ADENINE DEAMINASE"/>
    <property type="match status" value="1"/>
</dbReference>
<dbReference type="InterPro" id="IPR006330">
    <property type="entry name" value="Ado/ade_deaminase"/>
</dbReference>
<dbReference type="HAMAP" id="MF_01962">
    <property type="entry name" value="Adenine_deaminase"/>
    <property type="match status" value="1"/>
</dbReference>
<evidence type="ECO:0000313" key="9">
    <source>
        <dbReference type="Proteomes" id="UP001597417"/>
    </source>
</evidence>
<feature type="binding site" evidence="5">
    <location>
        <position position="15"/>
    </location>
    <ligand>
        <name>Zn(2+)</name>
        <dbReference type="ChEBI" id="CHEBI:29105"/>
        <note>catalytic</note>
    </ligand>
</feature>
<organism evidence="8 9">
    <name type="scientific">Amycolatopsis pigmentata</name>
    <dbReference type="NCBI Taxonomy" id="450801"/>
    <lineage>
        <taxon>Bacteria</taxon>
        <taxon>Bacillati</taxon>
        <taxon>Actinomycetota</taxon>
        <taxon>Actinomycetes</taxon>
        <taxon>Pseudonocardiales</taxon>
        <taxon>Pseudonocardiaceae</taxon>
        <taxon>Amycolatopsis</taxon>
    </lineage>
</organism>
<feature type="binding site" evidence="5">
    <location>
        <position position="276"/>
    </location>
    <ligand>
        <name>Zn(2+)</name>
        <dbReference type="ChEBI" id="CHEBI:29105"/>
        <note>catalytic</note>
    </ligand>
</feature>
<dbReference type="GO" id="GO:0016787">
    <property type="term" value="F:hydrolase activity"/>
    <property type="evidence" value="ECO:0007669"/>
    <property type="project" value="UniProtKB-KW"/>
</dbReference>
<feature type="binding site" evidence="5">
    <location>
        <position position="277"/>
    </location>
    <ligand>
        <name>substrate</name>
    </ligand>
</feature>
<keyword evidence="3 5" id="KW-0862">Zinc</keyword>
<sequence>MTDAFIATLPKAELHVHLEGTLEPEMLFALAGRNRVELPWPDIGQARAAYTFTGLEHFLPLLFQAASVLRGGQDFYDLAHAYLTRAAADGVRRTEMFLGVQTFLDAGVPIAEQIDTVLAAISDARTDLGIDGALIITCQRHRSQTAALEVLDLIEPWRDRILGIGLGAAERGNPPAKFADYYTAARARGYRTTIHAGEDGPADYVREALDVCRPDRIDHGVAAVTDPALLGRLRDEAIPLTVCPLSNVALRVVPSMAAHPLRAMVAAGLLVTVNSDDPPYFGGYVNDNYEAVRTHLGLDRATLATLARNSFRASFDDQHRIATHIAAVDEHVRTTPLSRPSPPSVTPSDTAEQVPPRQ</sequence>
<dbReference type="EC" id="3.5.4.2" evidence="5"/>
<comment type="similarity">
    <text evidence="5">Belongs to the metallo-dependent hydrolases superfamily. Adenosine and AMP deaminases family. Adenine deaminase type 2 subfamily.</text>
</comment>
<dbReference type="EMBL" id="JBHUKR010000005">
    <property type="protein sequence ID" value="MFD2416243.1"/>
    <property type="molecule type" value="Genomic_DNA"/>
</dbReference>
<evidence type="ECO:0000256" key="1">
    <source>
        <dbReference type="ARBA" id="ARBA00022723"/>
    </source>
</evidence>
<feature type="site" description="Important for catalytic activity" evidence="5">
    <location>
        <position position="219"/>
    </location>
</feature>
<feature type="region of interest" description="Disordered" evidence="6">
    <location>
        <begin position="331"/>
        <end position="358"/>
    </location>
</feature>
<dbReference type="InterPro" id="IPR032466">
    <property type="entry name" value="Metal_Hydrolase"/>
</dbReference>
<evidence type="ECO:0000256" key="6">
    <source>
        <dbReference type="SAM" id="MobiDB-lite"/>
    </source>
</evidence>
<gene>
    <name evidence="8" type="ORF">ACFSXZ_07870</name>
</gene>
<protein>
    <recommendedName>
        <fullName evidence="5">Adenine deaminase</fullName>
        <shortName evidence="5">ADE</shortName>
        <ecNumber evidence="5">3.5.4.2</ecNumber>
    </recommendedName>
    <alternativeName>
        <fullName evidence="5">Adenine aminohydrolase</fullName>
        <shortName evidence="5">AAH</shortName>
    </alternativeName>
</protein>
<name>A0ABW5FMJ3_9PSEU</name>
<dbReference type="Proteomes" id="UP001597417">
    <property type="component" value="Unassembled WGS sequence"/>
</dbReference>
<dbReference type="PANTHER" id="PTHR43114:SF6">
    <property type="entry name" value="ADENINE DEAMINASE"/>
    <property type="match status" value="1"/>
</dbReference>
<dbReference type="Pfam" id="PF00962">
    <property type="entry name" value="A_deaminase"/>
    <property type="match status" value="1"/>
</dbReference>
<comment type="cofactor">
    <cofactor evidence="5">
        <name>Zn(2+)</name>
        <dbReference type="ChEBI" id="CHEBI:29105"/>
    </cofactor>
    <text evidence="5">Binds 1 zinc ion per subunit.</text>
</comment>
<evidence type="ECO:0000313" key="8">
    <source>
        <dbReference type="EMBL" id="MFD2416243.1"/>
    </source>
</evidence>
<keyword evidence="4 5" id="KW-0546">Nucleotide metabolism</keyword>
<evidence type="ECO:0000259" key="7">
    <source>
        <dbReference type="Pfam" id="PF00962"/>
    </source>
</evidence>
<feature type="binding site" evidence="5">
    <location>
        <position position="17"/>
    </location>
    <ligand>
        <name>Zn(2+)</name>
        <dbReference type="ChEBI" id="CHEBI:29105"/>
        <note>catalytic</note>
    </ligand>
</feature>
<proteinExistence type="inferred from homology"/>
<feature type="binding site" evidence="5">
    <location>
        <position position="195"/>
    </location>
    <ligand>
        <name>Zn(2+)</name>
        <dbReference type="ChEBI" id="CHEBI:29105"/>
        <note>catalytic</note>
    </ligand>
</feature>
<dbReference type="NCBIfam" id="TIGR01430">
    <property type="entry name" value="aden_deam"/>
    <property type="match status" value="1"/>
</dbReference>
<dbReference type="NCBIfam" id="NF006850">
    <property type="entry name" value="PRK09358.1-6"/>
    <property type="match status" value="1"/>
</dbReference>
<dbReference type="SUPFAM" id="SSF51556">
    <property type="entry name" value="Metallo-dependent hydrolases"/>
    <property type="match status" value="1"/>
</dbReference>